<organism evidence="5 6">
    <name type="scientific">Mythimna separata</name>
    <name type="common">Oriental armyworm</name>
    <name type="synonym">Pseudaletia separata</name>
    <dbReference type="NCBI Taxonomy" id="271217"/>
    <lineage>
        <taxon>Eukaryota</taxon>
        <taxon>Metazoa</taxon>
        <taxon>Ecdysozoa</taxon>
        <taxon>Arthropoda</taxon>
        <taxon>Hexapoda</taxon>
        <taxon>Insecta</taxon>
        <taxon>Pterygota</taxon>
        <taxon>Neoptera</taxon>
        <taxon>Endopterygota</taxon>
        <taxon>Lepidoptera</taxon>
        <taxon>Glossata</taxon>
        <taxon>Ditrysia</taxon>
        <taxon>Noctuoidea</taxon>
        <taxon>Noctuidae</taxon>
        <taxon>Noctuinae</taxon>
        <taxon>Hadenini</taxon>
        <taxon>Mythimna</taxon>
    </lineage>
</organism>
<keyword evidence="2" id="KW-0396">Initiation factor</keyword>
<evidence type="ECO:0000256" key="3">
    <source>
        <dbReference type="ARBA" id="ARBA00022917"/>
    </source>
</evidence>
<evidence type="ECO:0000256" key="1">
    <source>
        <dbReference type="ARBA" id="ARBA00007251"/>
    </source>
</evidence>
<evidence type="ECO:0000313" key="6">
    <source>
        <dbReference type="Proteomes" id="UP001231518"/>
    </source>
</evidence>
<protein>
    <submittedName>
        <fullName evidence="5">Uncharacterized protein</fullName>
    </submittedName>
</protein>
<dbReference type="PANTHER" id="PTHR45860:SF1">
    <property type="entry name" value="TRANSLATION INITIATION FACTOR EIF-2B SUBUNIT ALPHA"/>
    <property type="match status" value="1"/>
</dbReference>
<dbReference type="InterPro" id="IPR042529">
    <property type="entry name" value="IF_2B-like_C"/>
</dbReference>
<gene>
    <name evidence="5" type="ORF">PYW07_016475</name>
</gene>
<keyword evidence="6" id="KW-1185">Reference proteome</keyword>
<sequence>MQCFHPLCFVLYQCMLLLQIGTYSLAVAALELKKPVFVLTESFKFSRIYPLNQRDLPNEFKYLSSVIKSSKDLSKEHPLVDYTPPAYITLLFTDLGILTPSAVSDELIKLYL</sequence>
<dbReference type="GO" id="GO:0005085">
    <property type="term" value="F:guanyl-nucleotide exchange factor activity"/>
    <property type="evidence" value="ECO:0007669"/>
    <property type="project" value="TreeGrafter"/>
</dbReference>
<dbReference type="Proteomes" id="UP001231518">
    <property type="component" value="Chromosome 8"/>
</dbReference>
<evidence type="ECO:0000256" key="4">
    <source>
        <dbReference type="RuleBase" id="RU003814"/>
    </source>
</evidence>
<keyword evidence="3" id="KW-0648">Protein biosynthesis</keyword>
<dbReference type="AlphaFoldDB" id="A0AAD7YLQ0"/>
<comment type="similarity">
    <text evidence="1 4">Belongs to the eIF-2B alpha/beta/delta subunits family.</text>
</comment>
<dbReference type="InterPro" id="IPR000649">
    <property type="entry name" value="IF-2B-related"/>
</dbReference>
<dbReference type="InterPro" id="IPR051501">
    <property type="entry name" value="eIF2B_alpha/beta/delta"/>
</dbReference>
<evidence type="ECO:0000313" key="5">
    <source>
        <dbReference type="EMBL" id="KAJ8718919.1"/>
    </source>
</evidence>
<dbReference type="GO" id="GO:0005851">
    <property type="term" value="C:eukaryotic translation initiation factor 2B complex"/>
    <property type="evidence" value="ECO:0007669"/>
    <property type="project" value="TreeGrafter"/>
</dbReference>
<accession>A0AAD7YLQ0</accession>
<name>A0AAD7YLQ0_MYTSE</name>
<proteinExistence type="inferred from homology"/>
<dbReference type="Gene3D" id="3.40.50.10470">
    <property type="entry name" value="Translation initiation factor eif-2b, domain 2"/>
    <property type="match status" value="1"/>
</dbReference>
<dbReference type="GO" id="GO:0003743">
    <property type="term" value="F:translation initiation factor activity"/>
    <property type="evidence" value="ECO:0007669"/>
    <property type="project" value="UniProtKB-KW"/>
</dbReference>
<comment type="caution">
    <text evidence="5">The sequence shown here is derived from an EMBL/GenBank/DDBJ whole genome shotgun (WGS) entry which is preliminary data.</text>
</comment>
<dbReference type="InterPro" id="IPR037171">
    <property type="entry name" value="NagB/RpiA_transferase-like"/>
</dbReference>
<dbReference type="Pfam" id="PF01008">
    <property type="entry name" value="IF-2B"/>
    <property type="match status" value="1"/>
</dbReference>
<dbReference type="EMBL" id="JARGEI010000015">
    <property type="protein sequence ID" value="KAJ8718919.1"/>
    <property type="molecule type" value="Genomic_DNA"/>
</dbReference>
<dbReference type="SUPFAM" id="SSF100950">
    <property type="entry name" value="NagB/RpiA/CoA transferase-like"/>
    <property type="match status" value="1"/>
</dbReference>
<evidence type="ECO:0000256" key="2">
    <source>
        <dbReference type="ARBA" id="ARBA00022540"/>
    </source>
</evidence>
<dbReference type="PANTHER" id="PTHR45860">
    <property type="entry name" value="TRANSLATION INITIATION FACTOR EIF-2B SUBUNIT ALPHA"/>
    <property type="match status" value="1"/>
</dbReference>
<reference evidence="5" key="1">
    <citation type="submission" date="2023-03" db="EMBL/GenBank/DDBJ databases">
        <title>Chromosome-level genomes of two armyworms, Mythimna separata and Mythimna loreyi, provide insights into the biosynthesis and reception of sex pheromones.</title>
        <authorList>
            <person name="Zhao H."/>
        </authorList>
    </citation>
    <scope>NUCLEOTIDE SEQUENCE</scope>
    <source>
        <strain evidence="5">BeijingLab</strain>
        <tissue evidence="5">Pupa</tissue>
    </source>
</reference>